<dbReference type="EMBL" id="NWUW01000141">
    <property type="protein sequence ID" value="PIE91662.1"/>
    <property type="molecule type" value="Genomic_DNA"/>
</dbReference>
<evidence type="ECO:0000259" key="2">
    <source>
        <dbReference type="Pfam" id="PF00501"/>
    </source>
</evidence>
<dbReference type="GO" id="GO:0005737">
    <property type="term" value="C:cytoplasm"/>
    <property type="evidence" value="ECO:0007669"/>
    <property type="project" value="TreeGrafter"/>
</dbReference>
<keyword evidence="4" id="KW-1185">Reference proteome</keyword>
<dbReference type="AlphaFoldDB" id="A0A2G6Q4C8"/>
<organism evidence="3 4">
    <name type="scientific">Bacillus fungorum</name>
    <dbReference type="NCBI Taxonomy" id="2039284"/>
    <lineage>
        <taxon>Bacteria</taxon>
        <taxon>Bacillati</taxon>
        <taxon>Bacillota</taxon>
        <taxon>Bacilli</taxon>
        <taxon>Bacillales</taxon>
        <taxon>Bacillaceae</taxon>
        <taxon>Bacillus</taxon>
    </lineage>
</organism>
<reference evidence="3 4" key="1">
    <citation type="submission" date="2017-09" db="EMBL/GenBank/DDBJ databases">
        <title>Biocontrol bacteria screening and application from spent mushroom substrate.</title>
        <authorList>
            <person name="Sun X."/>
        </authorList>
    </citation>
    <scope>NUCLEOTIDE SEQUENCE [LARGE SCALE GENOMIC DNA]</scope>
    <source>
        <strain evidence="3 4">100374</strain>
    </source>
</reference>
<keyword evidence="1" id="KW-0436">Ligase</keyword>
<evidence type="ECO:0000313" key="3">
    <source>
        <dbReference type="EMBL" id="PIE91662.1"/>
    </source>
</evidence>
<comment type="caution">
    <text evidence="3">The sequence shown here is derived from an EMBL/GenBank/DDBJ whole genome shotgun (WGS) entry which is preliminary data.</text>
</comment>
<name>A0A2G6Q4C8_9BACI</name>
<dbReference type="SUPFAM" id="SSF56801">
    <property type="entry name" value="Acetyl-CoA synthetase-like"/>
    <property type="match status" value="1"/>
</dbReference>
<accession>A0A2G6Q4C8</accession>
<dbReference type="GO" id="GO:0016874">
    <property type="term" value="F:ligase activity"/>
    <property type="evidence" value="ECO:0007669"/>
    <property type="project" value="UniProtKB-KW"/>
</dbReference>
<dbReference type="InterPro" id="IPR042099">
    <property type="entry name" value="ANL_N_sf"/>
</dbReference>
<dbReference type="Gene3D" id="3.40.50.12780">
    <property type="entry name" value="N-terminal domain of ligase-like"/>
    <property type="match status" value="1"/>
</dbReference>
<evidence type="ECO:0000313" key="4">
    <source>
        <dbReference type="Proteomes" id="UP000228484"/>
    </source>
</evidence>
<gene>
    <name evidence="3" type="ORF">CO726_30980</name>
</gene>
<dbReference type="GO" id="GO:0044550">
    <property type="term" value="P:secondary metabolite biosynthetic process"/>
    <property type="evidence" value="ECO:0007669"/>
    <property type="project" value="TreeGrafter"/>
</dbReference>
<dbReference type="GO" id="GO:0043041">
    <property type="term" value="P:amino acid activation for nonribosomal peptide biosynthetic process"/>
    <property type="evidence" value="ECO:0007669"/>
    <property type="project" value="TreeGrafter"/>
</dbReference>
<feature type="non-terminal residue" evidence="3">
    <location>
        <position position="314"/>
    </location>
</feature>
<protein>
    <submittedName>
        <fullName evidence="3">Non-ribosomal peptide synthetase</fullName>
    </submittedName>
</protein>
<dbReference type="PANTHER" id="PTHR45527:SF10">
    <property type="entry name" value="PYOCHELIN SYNTHASE PCHF"/>
    <property type="match status" value="1"/>
</dbReference>
<feature type="domain" description="AMP-dependent synthetase/ligase" evidence="2">
    <location>
        <begin position="2"/>
        <end position="284"/>
    </location>
</feature>
<dbReference type="PANTHER" id="PTHR45527">
    <property type="entry name" value="NONRIBOSOMAL PEPTIDE SYNTHETASE"/>
    <property type="match status" value="1"/>
</dbReference>
<evidence type="ECO:0000256" key="1">
    <source>
        <dbReference type="ARBA" id="ARBA00022598"/>
    </source>
</evidence>
<sequence>MIGILGILKIGAAYIPLASDIPLKRKETIFKDSNCKMELNTTLINEILSKEYTHYVEDQSQPDSIAYAIYTSGSTGTPKGVVIKHQAAVNTILDINSKFDVTEKDKVIGLSNLSFDLSVYDIFGTLAAGATLVLIEDQRDVKAVRETVLQKGITIWNSVPMVMEMLVDYCESINNNNEIIDYSDLPDLRLVLLSGDWIPLSLPERIKEQFLGSEVISLGGATEASIWSIYYPIEEVSEEWKSIPYGYPLSNQTYYVLNYANEICPIGVKGELYIGGMGLAEGYLNDQEKTNTAFINHPQLGRIYKTGDMGKMTP</sequence>
<proteinExistence type="predicted"/>
<dbReference type="InterPro" id="IPR000873">
    <property type="entry name" value="AMP-dep_synth/lig_dom"/>
</dbReference>
<dbReference type="Pfam" id="PF00501">
    <property type="entry name" value="AMP-binding"/>
    <property type="match status" value="1"/>
</dbReference>
<dbReference type="GO" id="GO:0031177">
    <property type="term" value="F:phosphopantetheine binding"/>
    <property type="evidence" value="ECO:0007669"/>
    <property type="project" value="TreeGrafter"/>
</dbReference>
<dbReference type="Proteomes" id="UP000228484">
    <property type="component" value="Unassembled WGS sequence"/>
</dbReference>